<accession>A0A3S4V3T6</accession>
<organism evidence="1 2">
    <name type="scientific">Acidipropionibacterium jensenii</name>
    <dbReference type="NCBI Taxonomy" id="1749"/>
    <lineage>
        <taxon>Bacteria</taxon>
        <taxon>Bacillati</taxon>
        <taxon>Actinomycetota</taxon>
        <taxon>Actinomycetes</taxon>
        <taxon>Propionibacteriales</taxon>
        <taxon>Propionibacteriaceae</taxon>
        <taxon>Acidipropionibacterium</taxon>
    </lineage>
</organism>
<dbReference type="Gene3D" id="3.30.1330.70">
    <property type="entry name" value="Holliday junction resolvase RusA"/>
    <property type="match status" value="1"/>
</dbReference>
<sequence>MTDQRIRIEVPANEWVTSNDRLHWREKARRVAAVRRRSAVLARQQLTPIDGPVLVACRARFRAGRGLDSDGCAPTLKAAIDGMTDAGIWADDDSTHVGQICYLPSRKDDDLVKGWHALDIIISTQLVPF</sequence>
<evidence type="ECO:0000313" key="2">
    <source>
        <dbReference type="Proteomes" id="UP000277858"/>
    </source>
</evidence>
<gene>
    <name evidence="1" type="ORF">NCTC13652_02357</name>
</gene>
<dbReference type="GO" id="GO:0000287">
    <property type="term" value="F:magnesium ion binding"/>
    <property type="evidence" value="ECO:0007669"/>
    <property type="project" value="InterPro"/>
</dbReference>
<dbReference type="EMBL" id="LR134473">
    <property type="protein sequence ID" value="VEI04133.1"/>
    <property type="molecule type" value="Genomic_DNA"/>
</dbReference>
<dbReference type="AlphaFoldDB" id="A0A3S4V3T6"/>
<proteinExistence type="predicted"/>
<protein>
    <submittedName>
        <fullName evidence="1">Uncharacterized protein</fullName>
    </submittedName>
</protein>
<reference evidence="1 2" key="1">
    <citation type="submission" date="2018-12" db="EMBL/GenBank/DDBJ databases">
        <authorList>
            <consortium name="Pathogen Informatics"/>
        </authorList>
    </citation>
    <scope>NUCLEOTIDE SEQUENCE [LARGE SCALE GENOMIC DNA]</scope>
    <source>
        <strain evidence="1 2">NCTC13652</strain>
    </source>
</reference>
<evidence type="ECO:0000313" key="1">
    <source>
        <dbReference type="EMBL" id="VEI04133.1"/>
    </source>
</evidence>
<dbReference type="SUPFAM" id="SSF103084">
    <property type="entry name" value="Holliday junction resolvase RusA"/>
    <property type="match status" value="1"/>
</dbReference>
<dbReference type="STRING" id="1122997.GCA_000425285_01166"/>
<keyword evidence="2" id="KW-1185">Reference proteome</keyword>
<dbReference type="InterPro" id="IPR036614">
    <property type="entry name" value="RusA-like_sf"/>
</dbReference>
<dbReference type="GO" id="GO:0006281">
    <property type="term" value="P:DNA repair"/>
    <property type="evidence" value="ECO:0007669"/>
    <property type="project" value="InterPro"/>
</dbReference>
<dbReference type="Proteomes" id="UP000277858">
    <property type="component" value="Chromosome"/>
</dbReference>
<name>A0A3S4V3T6_9ACTN</name>
<dbReference type="GO" id="GO:0006310">
    <property type="term" value="P:DNA recombination"/>
    <property type="evidence" value="ECO:0007669"/>
    <property type="project" value="InterPro"/>
</dbReference>